<dbReference type="AlphaFoldDB" id="A0A8S3T6Z8"/>
<organism evidence="1 2">
    <name type="scientific">Mytilus edulis</name>
    <name type="common">Blue mussel</name>
    <dbReference type="NCBI Taxonomy" id="6550"/>
    <lineage>
        <taxon>Eukaryota</taxon>
        <taxon>Metazoa</taxon>
        <taxon>Spiralia</taxon>
        <taxon>Lophotrochozoa</taxon>
        <taxon>Mollusca</taxon>
        <taxon>Bivalvia</taxon>
        <taxon>Autobranchia</taxon>
        <taxon>Pteriomorphia</taxon>
        <taxon>Mytilida</taxon>
        <taxon>Mytiloidea</taxon>
        <taxon>Mytilidae</taxon>
        <taxon>Mytilinae</taxon>
        <taxon>Mytilus</taxon>
    </lineage>
</organism>
<sequence>MQKKKAAFSIDTCTFKKKFCSYLKDKFTCNPWLEPGSDVEFKNEVKKYLRADGLAKDTSAYKQVVSFASSKYADLRNQLRRKIFQELTEGKNDLQSLQIDDFAKVILSSFCSALESYDSQERIQLCLIIRSFLHRRGLFATKQSIPDFWNKLQIFYNETTKGAGDEKWEILAGIDSRRIIKRLEVLGN</sequence>
<evidence type="ECO:0000313" key="1">
    <source>
        <dbReference type="EMBL" id="CAG2229331.1"/>
    </source>
</evidence>
<comment type="caution">
    <text evidence="1">The sequence shown here is derived from an EMBL/GenBank/DDBJ whole genome shotgun (WGS) entry which is preliminary data.</text>
</comment>
<gene>
    <name evidence="1" type="ORF">MEDL_42280</name>
</gene>
<reference evidence="1" key="1">
    <citation type="submission" date="2021-03" db="EMBL/GenBank/DDBJ databases">
        <authorList>
            <person name="Bekaert M."/>
        </authorList>
    </citation>
    <scope>NUCLEOTIDE SEQUENCE</scope>
</reference>
<dbReference type="OrthoDB" id="6153257at2759"/>
<name>A0A8S3T6Z8_MYTED</name>
<evidence type="ECO:0000313" key="2">
    <source>
        <dbReference type="Proteomes" id="UP000683360"/>
    </source>
</evidence>
<dbReference type="EMBL" id="CAJPWZ010002024">
    <property type="protein sequence ID" value="CAG2229331.1"/>
    <property type="molecule type" value="Genomic_DNA"/>
</dbReference>
<dbReference type="Proteomes" id="UP000683360">
    <property type="component" value="Unassembled WGS sequence"/>
</dbReference>
<keyword evidence="2" id="KW-1185">Reference proteome</keyword>
<proteinExistence type="predicted"/>
<protein>
    <submittedName>
        <fullName evidence="1">Uncharacterized protein</fullName>
    </submittedName>
</protein>
<accession>A0A8S3T6Z8</accession>